<feature type="region of interest" description="Disordered" evidence="2">
    <location>
        <begin position="1"/>
        <end position="33"/>
    </location>
</feature>
<name>A0A2T2NLW1_CORCC</name>
<dbReference type="AlphaFoldDB" id="A0A2T2NLW1"/>
<dbReference type="PANTHER" id="PTHR37543:SF1">
    <property type="entry name" value="CCCH ZINC FINGER DNA BINDING PROTEIN (AFU_ORTHOLOGUE AFUA_5G12760)"/>
    <property type="match status" value="1"/>
</dbReference>
<dbReference type="STRING" id="1448308.A0A2T2NLW1"/>
<dbReference type="GO" id="GO:0008270">
    <property type="term" value="F:zinc ion binding"/>
    <property type="evidence" value="ECO:0007669"/>
    <property type="project" value="UniProtKB-KW"/>
</dbReference>
<dbReference type="PROSITE" id="PS50103">
    <property type="entry name" value="ZF_C3H1"/>
    <property type="match status" value="1"/>
</dbReference>
<evidence type="ECO:0000256" key="1">
    <source>
        <dbReference type="PROSITE-ProRule" id="PRU00723"/>
    </source>
</evidence>
<dbReference type="OrthoDB" id="3512845at2759"/>
<dbReference type="Gene3D" id="4.10.1000.10">
    <property type="entry name" value="Zinc finger, CCCH-type"/>
    <property type="match status" value="1"/>
</dbReference>
<dbReference type="PANTHER" id="PTHR37543">
    <property type="entry name" value="CCCH ZINC FINGER DNA BINDING PROTEIN (AFU_ORTHOLOGUE AFUA_5G12760)"/>
    <property type="match status" value="1"/>
</dbReference>
<keyword evidence="1" id="KW-0479">Metal-binding</keyword>
<sequence length="527" mass="58363">MPPAQFFTGPGPSPIGTPPVSNAGAAATTTGTLEPQTGILRDRMARILRHDQDKTQLLEELFIRYNYISTEYERLNKEHREATLKWQLEKQACAETLRSMEITIDRNPFVVALVDGDGMIFQYDYLKDGELGGRRAAAKLHSAISHYIAHEVNDIPVESRIICRVYANVEGLSEVLARAGAIENAGLFEDFVRGFTRGKIMFDFVDVGPGKDRADEKIIETFKIFINDIHCRQVFLGCSHDNGYARLLEDNVADPVYTSKVVLMEGVPFEKELVALPHRKKKFEGLFRDSKISFPSEASPVAGGSPVSSTPKNYNMIGGLPSRFPPPSRVGTPQDKDLLLDSPIPPKATLNMPRTPSTSTLASSDGIAPKMNWAAKAAAPPPSRTETPVYKPANREEVVARNRLGQRVDPPSKDYDKAEVDRIKKIKMCNVHFLRQECPFGNNCTHLHAYQPTDNELNTLRLVARMAPCQNGSSCADIKCIYGHRCPAPAAKTPTKSGKTCIFGDQCKFPPELHDVDCNVVKTLVVR</sequence>
<dbReference type="InterPro" id="IPR057683">
    <property type="entry name" value="DUF7923"/>
</dbReference>
<reference evidence="4 5" key="1">
    <citation type="journal article" date="2018" name="Front. Microbiol.">
        <title>Genome-Wide Analysis of Corynespora cassiicola Leaf Fall Disease Putative Effectors.</title>
        <authorList>
            <person name="Lopez D."/>
            <person name="Ribeiro S."/>
            <person name="Label P."/>
            <person name="Fumanal B."/>
            <person name="Venisse J.S."/>
            <person name="Kohler A."/>
            <person name="de Oliveira R.R."/>
            <person name="Labutti K."/>
            <person name="Lipzen A."/>
            <person name="Lail K."/>
            <person name="Bauer D."/>
            <person name="Ohm R.A."/>
            <person name="Barry K.W."/>
            <person name="Spatafora J."/>
            <person name="Grigoriev I.V."/>
            <person name="Martin F.M."/>
            <person name="Pujade-Renaud V."/>
        </authorList>
    </citation>
    <scope>NUCLEOTIDE SEQUENCE [LARGE SCALE GENOMIC DNA]</scope>
    <source>
        <strain evidence="4 5">Philippines</strain>
    </source>
</reference>
<feature type="zinc finger region" description="C3H1-type" evidence="1">
    <location>
        <begin position="423"/>
        <end position="451"/>
    </location>
</feature>
<dbReference type="EMBL" id="KZ678136">
    <property type="protein sequence ID" value="PSN66424.1"/>
    <property type="molecule type" value="Genomic_DNA"/>
</dbReference>
<keyword evidence="1" id="KW-0863">Zinc-finger</keyword>
<keyword evidence="5" id="KW-1185">Reference proteome</keyword>
<dbReference type="Pfam" id="PF25543">
    <property type="entry name" value="zf-CCCH_tandem"/>
    <property type="match status" value="1"/>
</dbReference>
<protein>
    <recommendedName>
        <fullName evidence="3">C3H1-type domain-containing protein</fullName>
    </recommendedName>
</protein>
<evidence type="ECO:0000313" key="4">
    <source>
        <dbReference type="EMBL" id="PSN66424.1"/>
    </source>
</evidence>
<evidence type="ECO:0000259" key="3">
    <source>
        <dbReference type="PROSITE" id="PS50103"/>
    </source>
</evidence>
<gene>
    <name evidence="4" type="ORF">BS50DRAFT_554718</name>
</gene>
<feature type="domain" description="C3H1-type" evidence="3">
    <location>
        <begin position="423"/>
        <end position="451"/>
    </location>
</feature>
<organism evidence="4 5">
    <name type="scientific">Corynespora cassiicola Philippines</name>
    <dbReference type="NCBI Taxonomy" id="1448308"/>
    <lineage>
        <taxon>Eukaryota</taxon>
        <taxon>Fungi</taxon>
        <taxon>Dikarya</taxon>
        <taxon>Ascomycota</taxon>
        <taxon>Pezizomycotina</taxon>
        <taxon>Dothideomycetes</taxon>
        <taxon>Pleosporomycetidae</taxon>
        <taxon>Pleosporales</taxon>
        <taxon>Corynesporascaceae</taxon>
        <taxon>Corynespora</taxon>
    </lineage>
</organism>
<evidence type="ECO:0000256" key="2">
    <source>
        <dbReference type="SAM" id="MobiDB-lite"/>
    </source>
</evidence>
<evidence type="ECO:0000313" key="5">
    <source>
        <dbReference type="Proteomes" id="UP000240883"/>
    </source>
</evidence>
<dbReference type="InterPro" id="IPR000571">
    <property type="entry name" value="Znf_CCCH"/>
</dbReference>
<keyword evidence="1" id="KW-0862">Zinc</keyword>
<dbReference type="Pfam" id="PF25540">
    <property type="entry name" value="DUF7923"/>
    <property type="match status" value="1"/>
</dbReference>
<feature type="compositionally biased region" description="Low complexity" evidence="2">
    <location>
        <begin position="23"/>
        <end position="32"/>
    </location>
</feature>
<dbReference type="InterPro" id="IPR057654">
    <property type="entry name" value="Znf-CCCH_tandem"/>
</dbReference>
<dbReference type="Proteomes" id="UP000240883">
    <property type="component" value="Unassembled WGS sequence"/>
</dbReference>
<accession>A0A2T2NLW1</accession>
<proteinExistence type="predicted"/>